<comment type="caution">
    <text evidence="2">The sequence shown here is derived from an EMBL/GenBank/DDBJ whole genome shotgun (WGS) entry which is preliminary data.</text>
</comment>
<sequence length="251" mass="29859">MLYLHDVWVNWFEGEENGYNVCHFHEWRKEDGIELLDQVPLLYVSSPLFHYIENDLLELPEKLLNDVFQKAYSRKNHERTQLDYCFVITDGVGILAVDTIGYHIPIRKSRLIPRQEQLVYEMVENHPLADYEFSEDSSTEKEYHILSPSPELMNGLTRKERQLKQLLFMALDGLFTSKNTAEIRYWYTEWAPEKYAYIQDLDFEQAWKELYEKAKEGWSGKHIQLCENLVKGQPFFEKLWEMEVGDSTSTL</sequence>
<dbReference type="AlphaFoldDB" id="A0A372LMS0"/>
<evidence type="ECO:0000313" key="3">
    <source>
        <dbReference type="Proteomes" id="UP000264541"/>
    </source>
</evidence>
<dbReference type="EMBL" id="QVTE01000036">
    <property type="protein sequence ID" value="RFU68029.1"/>
    <property type="molecule type" value="Genomic_DNA"/>
</dbReference>
<reference evidence="2 3" key="1">
    <citation type="submission" date="2018-08" db="EMBL/GenBank/DDBJ databases">
        <title>Bacillus chawlae sp. nov., Bacillus glennii sp. nov., and Bacillus saganii sp. nov. Isolated from the Vehicle Assembly Building at Kennedy Space Center where the Viking Spacecraft were Assembled.</title>
        <authorList>
            <person name="Seuylemezian A."/>
            <person name="Vaishampayan P."/>
        </authorList>
    </citation>
    <scope>NUCLEOTIDE SEQUENCE [LARGE SCALE GENOMIC DNA]</scope>
    <source>
        <strain evidence="2 3">V47-23a</strain>
    </source>
</reference>
<accession>A0A372LMS0</accession>
<dbReference type="HAMAP" id="MF_01860">
    <property type="entry name" value="UPF0736"/>
    <property type="match status" value="1"/>
</dbReference>
<dbReference type="OrthoDB" id="2960746at2"/>
<protein>
    <recommendedName>
        <fullName evidence="1">UPF0736 protein D0469_13125</fullName>
    </recommendedName>
</protein>
<comment type="similarity">
    <text evidence="1">Belongs to the UPF0736 family.</text>
</comment>
<proteinExistence type="inferred from homology"/>
<dbReference type="RefSeq" id="WP_117327197.1">
    <property type="nucleotide sequence ID" value="NZ_QVTE01000036.1"/>
</dbReference>
<name>A0A372LMS0_9BACI</name>
<keyword evidence="3" id="KW-1185">Reference proteome</keyword>
<dbReference type="Proteomes" id="UP000264541">
    <property type="component" value="Unassembled WGS sequence"/>
</dbReference>
<dbReference type="InterPro" id="IPR020909">
    <property type="entry name" value="UPF0736"/>
</dbReference>
<evidence type="ECO:0000313" key="2">
    <source>
        <dbReference type="EMBL" id="RFU68029.1"/>
    </source>
</evidence>
<organism evidence="2 3">
    <name type="scientific">Peribacillus saganii</name>
    <dbReference type="NCBI Taxonomy" id="2303992"/>
    <lineage>
        <taxon>Bacteria</taxon>
        <taxon>Bacillati</taxon>
        <taxon>Bacillota</taxon>
        <taxon>Bacilli</taxon>
        <taxon>Bacillales</taxon>
        <taxon>Bacillaceae</taxon>
        <taxon>Peribacillus</taxon>
    </lineage>
</organism>
<gene>
    <name evidence="2" type="ORF">D0469_13125</name>
</gene>
<evidence type="ECO:0000256" key="1">
    <source>
        <dbReference type="HAMAP-Rule" id="MF_01860"/>
    </source>
</evidence>
<dbReference type="Pfam" id="PF12227">
    <property type="entry name" value="DUF3603"/>
    <property type="match status" value="1"/>
</dbReference>